<proteinExistence type="predicted"/>
<organism evidence="1 2">
    <name type="scientific">Phialemonium thermophilum</name>
    <dbReference type="NCBI Taxonomy" id="223376"/>
    <lineage>
        <taxon>Eukaryota</taxon>
        <taxon>Fungi</taxon>
        <taxon>Dikarya</taxon>
        <taxon>Ascomycota</taxon>
        <taxon>Pezizomycotina</taxon>
        <taxon>Sordariomycetes</taxon>
        <taxon>Sordariomycetidae</taxon>
        <taxon>Cephalothecales</taxon>
        <taxon>Cephalothecaceae</taxon>
        <taxon>Phialemonium</taxon>
    </lineage>
</organism>
<evidence type="ECO:0000313" key="2">
    <source>
        <dbReference type="Proteomes" id="UP001586593"/>
    </source>
</evidence>
<accession>A0ABR3WUJ6</accession>
<dbReference type="Proteomes" id="UP001586593">
    <property type="component" value="Unassembled WGS sequence"/>
</dbReference>
<gene>
    <name evidence="1" type="ORF">VTK73DRAFT_4225</name>
</gene>
<comment type="caution">
    <text evidence="1">The sequence shown here is derived from an EMBL/GenBank/DDBJ whole genome shotgun (WGS) entry which is preliminary data.</text>
</comment>
<reference evidence="1 2" key="1">
    <citation type="journal article" date="2024" name="Commun. Biol.">
        <title>Comparative genomic analysis of thermophilic fungi reveals convergent evolutionary adaptations and gene losses.</title>
        <authorList>
            <person name="Steindorff A.S."/>
            <person name="Aguilar-Pontes M.V."/>
            <person name="Robinson A.J."/>
            <person name="Andreopoulos B."/>
            <person name="LaButti K."/>
            <person name="Kuo A."/>
            <person name="Mondo S."/>
            <person name="Riley R."/>
            <person name="Otillar R."/>
            <person name="Haridas S."/>
            <person name="Lipzen A."/>
            <person name="Grimwood J."/>
            <person name="Schmutz J."/>
            <person name="Clum A."/>
            <person name="Reid I.D."/>
            <person name="Moisan M.C."/>
            <person name="Butler G."/>
            <person name="Nguyen T.T.M."/>
            <person name="Dewar K."/>
            <person name="Conant G."/>
            <person name="Drula E."/>
            <person name="Henrissat B."/>
            <person name="Hansel C."/>
            <person name="Singer S."/>
            <person name="Hutchinson M.I."/>
            <person name="de Vries R.P."/>
            <person name="Natvig D.O."/>
            <person name="Powell A.J."/>
            <person name="Tsang A."/>
            <person name="Grigoriev I.V."/>
        </authorList>
    </citation>
    <scope>NUCLEOTIDE SEQUENCE [LARGE SCALE GENOMIC DNA]</scope>
    <source>
        <strain evidence="1 2">ATCC 24622</strain>
    </source>
</reference>
<name>A0ABR3WUJ6_9PEZI</name>
<sequence length="151" mass="16974">MRPVGQKIRLAAPCVDGVVIGSARLLSHTVRWEKTRIPGSFLMCQAKAIYFSLCNTGTHSCLLSATNWAYLLCVFPDGYRRILSNVISRLEIMTSDLPGLKCMQAETPPWCPSVTHKAQLLHICTAISEQQAIARRGKKKKIHLWYSLYLN</sequence>
<evidence type="ECO:0000313" key="1">
    <source>
        <dbReference type="EMBL" id="KAL1867346.1"/>
    </source>
</evidence>
<protein>
    <submittedName>
        <fullName evidence="1">Uncharacterized protein</fullName>
    </submittedName>
</protein>
<dbReference type="EMBL" id="JAZHXJ010000242">
    <property type="protein sequence ID" value="KAL1867346.1"/>
    <property type="molecule type" value="Genomic_DNA"/>
</dbReference>
<keyword evidence="2" id="KW-1185">Reference proteome</keyword>